<evidence type="ECO:0000256" key="8">
    <source>
        <dbReference type="SAM" id="MobiDB-lite"/>
    </source>
</evidence>
<reference evidence="11 12" key="1">
    <citation type="journal article" date="2014" name="Nat. Genet.">
        <title>Genome and transcriptome of the porcine whipworm Trichuris suis.</title>
        <authorList>
            <person name="Jex A.R."/>
            <person name="Nejsum P."/>
            <person name="Schwarz E.M."/>
            <person name="Hu L."/>
            <person name="Young N.D."/>
            <person name="Hall R.S."/>
            <person name="Korhonen P.K."/>
            <person name="Liao S."/>
            <person name="Thamsborg S."/>
            <person name="Xia J."/>
            <person name="Xu P."/>
            <person name="Wang S."/>
            <person name="Scheerlinck J.P."/>
            <person name="Hofmann A."/>
            <person name="Sternberg P.W."/>
            <person name="Wang J."/>
            <person name="Gasser R.B."/>
        </authorList>
    </citation>
    <scope>NUCLEOTIDE SEQUENCE [LARGE SCALE GENOMIC DNA]</scope>
    <source>
        <strain evidence="11">DCEP-RM93F</strain>
        <strain evidence="10">DCEP-RM93M</strain>
    </source>
</reference>
<evidence type="ECO:0000256" key="5">
    <source>
        <dbReference type="ARBA" id="ARBA00034746"/>
    </source>
</evidence>
<feature type="region of interest" description="Disordered" evidence="8">
    <location>
        <begin position="69"/>
        <end position="103"/>
    </location>
</feature>
<gene>
    <name evidence="10" type="ORF">M513_05716</name>
    <name evidence="11" type="ORF">M514_05716</name>
</gene>
<sequence length="523" mass="59450">MLKTQKYLLFQAQRFVRGYSCFLIVIIFHLLLGLSQCSAKFAVDLEDNEFAEFEEFDVDQDLTHKGAKRIYGDSSPLPAHGRPLTGDPAGGKRDEEDKTSESEDYGIVEDEFGDEFSPVGDQAEYIDTVDSKGARKDRKDAVPTLKIADVMTCSKFSSFCLQYFIFEKVPAQLKHWHDYSVEIGFIVALLLYLINYVYGKTKNFNLASAWFDANRDFLAENFSIVGDDGLSQEVSHNVMIKESDSSYAVWCSGRQGCLGMLAQLKLIKRQDLSSVLIGLFRPRFDTVSIKFTLCPEEMDPYVFAVGQRRSLVKVVAESSDLVVLSMYCSEKKSAEKLGLPSNFTVYSELGEVAANIVDPKFTAAVAKYPGCIDYLHISDQYVASKPNESETATKPPVTSKVVIFVLNVPGKLNATEKDVLCLKPLLPLAFHIFEKARRFRLSREAKQKAEKNRQCVQESFLKTTHAQRQEAAQQRREERARERKERLLAEEDPEKQRRLEKLELKKERKKMQPRVKQLKIKAT</sequence>
<proteinExistence type="inferred from homology"/>
<evidence type="ECO:0000256" key="4">
    <source>
        <dbReference type="ARBA" id="ARBA00034697"/>
    </source>
</evidence>
<feature type="compositionally biased region" description="Basic and acidic residues" evidence="8">
    <location>
        <begin position="90"/>
        <end position="101"/>
    </location>
</feature>
<evidence type="ECO:0000313" key="11">
    <source>
        <dbReference type="EMBL" id="KFD66483.1"/>
    </source>
</evidence>
<dbReference type="EMBL" id="KL363217">
    <property type="protein sequence ID" value="KFD53452.1"/>
    <property type="molecule type" value="Genomic_DNA"/>
</dbReference>
<dbReference type="PANTHER" id="PTHR12883">
    <property type="entry name" value="ADIPOCYTE-SPECIFIC PROTEIN 4-RELATED"/>
    <property type="match status" value="1"/>
</dbReference>
<evidence type="ECO:0000256" key="3">
    <source>
        <dbReference type="ARBA" id="ARBA00023136"/>
    </source>
</evidence>
<name>A0A085NAI7_9BILA</name>
<feature type="compositionally biased region" description="Basic residues" evidence="8">
    <location>
        <begin position="507"/>
        <end position="523"/>
    </location>
</feature>
<keyword evidence="2 9" id="KW-1133">Transmembrane helix</keyword>
<evidence type="ECO:0000256" key="9">
    <source>
        <dbReference type="SAM" id="Phobius"/>
    </source>
</evidence>
<dbReference type="GO" id="GO:0005509">
    <property type="term" value="F:calcium ion binding"/>
    <property type="evidence" value="ECO:0007669"/>
    <property type="project" value="InterPro"/>
</dbReference>
<dbReference type="Pfam" id="PF07946">
    <property type="entry name" value="CCDC47"/>
    <property type="match status" value="1"/>
</dbReference>
<dbReference type="EMBL" id="KL367524">
    <property type="protein sequence ID" value="KFD66483.1"/>
    <property type="molecule type" value="Genomic_DNA"/>
</dbReference>
<feature type="transmembrane region" description="Helical" evidence="9">
    <location>
        <begin position="179"/>
        <end position="198"/>
    </location>
</feature>
<evidence type="ECO:0000256" key="6">
    <source>
        <dbReference type="ARBA" id="ARBA00034875"/>
    </source>
</evidence>
<feature type="transmembrane region" description="Helical" evidence="9">
    <location>
        <begin position="21"/>
        <end position="43"/>
    </location>
</feature>
<dbReference type="Proteomes" id="UP000030764">
    <property type="component" value="Unassembled WGS sequence"/>
</dbReference>
<dbReference type="Proteomes" id="UP000030758">
    <property type="component" value="Unassembled WGS sequence"/>
</dbReference>
<comment type="subcellular location">
    <subcellularLocation>
        <location evidence="4">Rough endoplasmic reticulum membrane</location>
        <topology evidence="4">Single-pass type I membrane protein</topology>
    </subcellularLocation>
</comment>
<evidence type="ECO:0000256" key="7">
    <source>
        <dbReference type="ARBA" id="ARBA00034902"/>
    </source>
</evidence>
<evidence type="ECO:0000256" key="2">
    <source>
        <dbReference type="ARBA" id="ARBA00022989"/>
    </source>
</evidence>
<dbReference type="InterPro" id="IPR012879">
    <property type="entry name" value="CCDC47"/>
</dbReference>
<dbReference type="PANTHER" id="PTHR12883:SF0">
    <property type="entry name" value="PAT COMPLEX SUBUNIT CCDC47"/>
    <property type="match status" value="1"/>
</dbReference>
<accession>A0A085NAI7</accession>
<organism evidence="11">
    <name type="scientific">Trichuris suis</name>
    <name type="common">pig whipworm</name>
    <dbReference type="NCBI Taxonomy" id="68888"/>
    <lineage>
        <taxon>Eukaryota</taxon>
        <taxon>Metazoa</taxon>
        <taxon>Ecdysozoa</taxon>
        <taxon>Nematoda</taxon>
        <taxon>Enoplea</taxon>
        <taxon>Dorylaimia</taxon>
        <taxon>Trichinellida</taxon>
        <taxon>Trichuridae</taxon>
        <taxon>Trichuris</taxon>
    </lineage>
</organism>
<feature type="compositionally biased region" description="Basic and acidic residues" evidence="8">
    <location>
        <begin position="473"/>
        <end position="506"/>
    </location>
</feature>
<evidence type="ECO:0000313" key="10">
    <source>
        <dbReference type="EMBL" id="KFD53452.1"/>
    </source>
</evidence>
<dbReference type="GO" id="GO:0032469">
    <property type="term" value="P:endoplasmic reticulum calcium ion homeostasis"/>
    <property type="evidence" value="ECO:0007669"/>
    <property type="project" value="InterPro"/>
</dbReference>
<evidence type="ECO:0000256" key="1">
    <source>
        <dbReference type="ARBA" id="ARBA00022692"/>
    </source>
</evidence>
<dbReference type="GO" id="GO:0030867">
    <property type="term" value="C:rough endoplasmic reticulum membrane"/>
    <property type="evidence" value="ECO:0007669"/>
    <property type="project" value="UniProtKB-SubCell"/>
</dbReference>
<evidence type="ECO:0000313" key="12">
    <source>
        <dbReference type="Proteomes" id="UP000030764"/>
    </source>
</evidence>
<comment type="similarity">
    <text evidence="5">Belongs to the CCDC47 family.</text>
</comment>
<feature type="region of interest" description="Disordered" evidence="8">
    <location>
        <begin position="462"/>
        <end position="523"/>
    </location>
</feature>
<keyword evidence="12" id="KW-1185">Reference proteome</keyword>
<protein>
    <recommendedName>
        <fullName evidence="6">PAT complex subunit CCDC47</fullName>
    </recommendedName>
    <alternativeName>
        <fullName evidence="7">Coiled-coil domain-containing protein 47</fullName>
    </alternativeName>
</protein>
<dbReference type="AlphaFoldDB" id="A0A085NAI7"/>
<keyword evidence="3 9" id="KW-0472">Membrane</keyword>
<keyword evidence="1 9" id="KW-0812">Transmembrane</keyword>